<name>A0A175Y0Y0_9SPHN</name>
<organism evidence="1 2">
    <name type="scientific">Sphingomonas melonis TY</name>
    <dbReference type="NCBI Taxonomy" id="621456"/>
    <lineage>
        <taxon>Bacteria</taxon>
        <taxon>Pseudomonadati</taxon>
        <taxon>Pseudomonadota</taxon>
        <taxon>Alphaproteobacteria</taxon>
        <taxon>Sphingomonadales</taxon>
        <taxon>Sphingomonadaceae</taxon>
        <taxon>Sphingomonas</taxon>
    </lineage>
</organism>
<proteinExistence type="predicted"/>
<dbReference type="RefSeq" id="WP_017978568.1">
    <property type="nucleotide sequence ID" value="NZ_CP017578.1"/>
</dbReference>
<sequence length="65" mass="6952">MATEHICDECGGTSADLDETILHDLVVSIARGERDEALANINRLVRDHPNAVALSERIAIARAAA</sequence>
<keyword evidence="2" id="KW-1185">Reference proteome</keyword>
<dbReference type="AlphaFoldDB" id="A0A175Y0Y0"/>
<accession>A0A175Y0Y0</accession>
<protein>
    <recommendedName>
        <fullName evidence="3">Tetratricopeptide repeat protein</fullName>
    </recommendedName>
</protein>
<gene>
    <name evidence="1" type="ORF">AVM11_08900</name>
</gene>
<evidence type="ECO:0000313" key="2">
    <source>
        <dbReference type="Proteomes" id="UP000078460"/>
    </source>
</evidence>
<evidence type="ECO:0000313" key="1">
    <source>
        <dbReference type="EMBL" id="KZB94109.1"/>
    </source>
</evidence>
<dbReference type="Proteomes" id="UP000078460">
    <property type="component" value="Unassembled WGS sequence"/>
</dbReference>
<evidence type="ECO:0008006" key="3">
    <source>
        <dbReference type="Google" id="ProtNLM"/>
    </source>
</evidence>
<dbReference type="STRING" id="621456.BJP26_00480"/>
<dbReference type="EMBL" id="LQCK02000045">
    <property type="protein sequence ID" value="KZB94109.1"/>
    <property type="molecule type" value="Genomic_DNA"/>
</dbReference>
<comment type="caution">
    <text evidence="1">The sequence shown here is derived from an EMBL/GenBank/DDBJ whole genome shotgun (WGS) entry which is preliminary data.</text>
</comment>
<dbReference type="KEGG" id="smy:BJP26_00480"/>
<dbReference type="OrthoDB" id="9903222at2"/>
<reference evidence="1" key="1">
    <citation type="submission" date="2016-03" db="EMBL/GenBank/DDBJ databases">
        <title>Sphingomonas melonis TY, whole genome shotgun sequencing.</title>
        <authorList>
            <person name="Wang H."/>
            <person name="Zhu P."/>
        </authorList>
    </citation>
    <scope>NUCLEOTIDE SEQUENCE [LARGE SCALE GENOMIC DNA]</scope>
    <source>
        <strain evidence="1">TY</strain>
    </source>
</reference>